<evidence type="ECO:0000313" key="3">
    <source>
        <dbReference type="Proteomes" id="UP000094819"/>
    </source>
</evidence>
<accession>A0A1E3K3J6</accession>
<dbReference type="RefSeq" id="XP_019035112.1">
    <property type="nucleotide sequence ID" value="XM_019173386.1"/>
</dbReference>
<dbReference type="Proteomes" id="UP000094819">
    <property type="component" value="Unassembled WGS sequence"/>
</dbReference>
<gene>
    <name evidence="2" type="ORF">L198_01216</name>
</gene>
<evidence type="ECO:0000256" key="1">
    <source>
        <dbReference type="SAM" id="MobiDB-lite"/>
    </source>
</evidence>
<dbReference type="OrthoDB" id="10460049at2759"/>
<organism evidence="2 3">
    <name type="scientific">Cryptococcus wingfieldii CBS 7118</name>
    <dbReference type="NCBI Taxonomy" id="1295528"/>
    <lineage>
        <taxon>Eukaryota</taxon>
        <taxon>Fungi</taxon>
        <taxon>Dikarya</taxon>
        <taxon>Basidiomycota</taxon>
        <taxon>Agaricomycotina</taxon>
        <taxon>Tremellomycetes</taxon>
        <taxon>Tremellales</taxon>
        <taxon>Cryptococcaceae</taxon>
        <taxon>Cryptococcus</taxon>
    </lineage>
</organism>
<dbReference type="GeneID" id="30190429"/>
<name>A0A1E3K3J6_9TREE</name>
<reference evidence="2 3" key="1">
    <citation type="submission" date="2016-06" db="EMBL/GenBank/DDBJ databases">
        <title>Evolution of pathogenesis and genome organization in the Tremellales.</title>
        <authorList>
            <person name="Cuomo C."/>
            <person name="Litvintseva A."/>
            <person name="Heitman J."/>
            <person name="Chen Y."/>
            <person name="Sun S."/>
            <person name="Springer D."/>
            <person name="Dromer F."/>
            <person name="Young S."/>
            <person name="Zeng Q."/>
            <person name="Chapman S."/>
            <person name="Gujja S."/>
            <person name="Saif S."/>
            <person name="Birren B."/>
        </authorList>
    </citation>
    <scope>NUCLEOTIDE SEQUENCE [LARGE SCALE GENOMIC DNA]</scope>
    <source>
        <strain evidence="2 3">CBS 7118</strain>
    </source>
</reference>
<keyword evidence="3" id="KW-1185">Reference proteome</keyword>
<dbReference type="AlphaFoldDB" id="A0A1E3K3J6"/>
<comment type="caution">
    <text evidence="2">The sequence shown here is derived from an EMBL/GenBank/DDBJ whole genome shotgun (WGS) entry which is preliminary data.</text>
</comment>
<dbReference type="EMBL" id="AWGH01000002">
    <property type="protein sequence ID" value="ODO07635.1"/>
    <property type="molecule type" value="Genomic_DNA"/>
</dbReference>
<proteinExistence type="predicted"/>
<sequence>MELVSVPYEAERHKAEVTKEDRDDDIPLGREDIIVASFVSYPLDQPADLLVARQFDIYLGYLLIVSGTSPWEGHILYVHRFTFETVEEERGARSRNAHTVQRTTSLSLPTSPPVTRSVHSFGLGFKPASRRFDENQVFWNANIPYSDERVTSACTDWLDERALDARITFEKEEQAVRKKRDGEAKGQSAMTAQVFEDASKAARGLQRVVSQSGDVHALSEFNSLIQALGQLSAELHLKRNGRDEVPEAQLRATVATWAGWRAFDVATGNASLDDVRSFWDHHEAEKRVTSQNHELPAVFTGV</sequence>
<evidence type="ECO:0000313" key="2">
    <source>
        <dbReference type="EMBL" id="ODO07635.1"/>
    </source>
</evidence>
<protein>
    <submittedName>
        <fullName evidence="2">Uncharacterized protein</fullName>
    </submittedName>
</protein>
<feature type="region of interest" description="Disordered" evidence="1">
    <location>
        <begin position="92"/>
        <end position="113"/>
    </location>
</feature>
<feature type="compositionally biased region" description="Polar residues" evidence="1">
    <location>
        <begin position="97"/>
        <end position="113"/>
    </location>
</feature>